<protein>
    <submittedName>
        <fullName evidence="1">Transposase</fullName>
    </submittedName>
</protein>
<gene>
    <name evidence="1" type="ORF">KSU1_D0592</name>
</gene>
<proteinExistence type="predicted"/>
<dbReference type="STRING" id="247490.KSU1_D0592"/>
<keyword evidence="2" id="KW-1185">Reference proteome</keyword>
<evidence type="ECO:0000313" key="1">
    <source>
        <dbReference type="EMBL" id="GAB63901.1"/>
    </source>
</evidence>
<sequence length="73" mass="8698">MPTYLKTYQLLSFNNKLAKHDMRMARLKQKISETFYNKEMAECFCRIRKFISSVHKQSRKTTEGIKTPSLTLH</sequence>
<evidence type="ECO:0000313" key="2">
    <source>
        <dbReference type="Proteomes" id="UP000002985"/>
    </source>
</evidence>
<accession>I3IQA6</accession>
<reference evidence="1 2" key="1">
    <citation type="journal article" date="2012" name="FEBS Lett.">
        <title>Anammox organism KSU-1 expresses a NirK-type copper-containing nitrite reductase instead of a NirS-type with cytochrome cd1.</title>
        <authorList>
            <person name="Hira D."/>
            <person name="Toh H."/>
            <person name="Migita C.T."/>
            <person name="Okubo H."/>
            <person name="Nishiyama T."/>
            <person name="Hattori M."/>
            <person name="Furukawa K."/>
            <person name="Fujii T."/>
        </authorList>
    </citation>
    <scope>NUCLEOTIDE SEQUENCE [LARGE SCALE GENOMIC DNA]</scope>
</reference>
<comment type="caution">
    <text evidence="1">The sequence shown here is derived from an EMBL/GenBank/DDBJ whole genome shotgun (WGS) entry which is preliminary data.</text>
</comment>
<organism evidence="1 2">
    <name type="scientific">Candidatus Jettenia caeni</name>
    <dbReference type="NCBI Taxonomy" id="247490"/>
    <lineage>
        <taxon>Bacteria</taxon>
        <taxon>Pseudomonadati</taxon>
        <taxon>Planctomycetota</taxon>
        <taxon>Candidatus Brocadiia</taxon>
        <taxon>Candidatus Brocadiales</taxon>
        <taxon>Candidatus Brocadiaceae</taxon>
        <taxon>Candidatus Jettenia</taxon>
    </lineage>
</organism>
<name>I3IQA6_9BACT</name>
<dbReference type="Proteomes" id="UP000002985">
    <property type="component" value="Unassembled WGS sequence"/>
</dbReference>
<dbReference type="EMBL" id="BAFH01000004">
    <property type="protein sequence ID" value="GAB63901.1"/>
    <property type="molecule type" value="Genomic_DNA"/>
</dbReference>
<dbReference type="AlphaFoldDB" id="I3IQA6"/>